<feature type="signal peptide" evidence="1">
    <location>
        <begin position="1"/>
        <end position="28"/>
    </location>
</feature>
<organism evidence="2 3">
    <name type="scientific">Streptomyces caeruleatus</name>
    <dbReference type="NCBI Taxonomy" id="661399"/>
    <lineage>
        <taxon>Bacteria</taxon>
        <taxon>Bacillati</taxon>
        <taxon>Actinomycetota</taxon>
        <taxon>Actinomycetes</taxon>
        <taxon>Kitasatosporales</taxon>
        <taxon>Streptomycetaceae</taxon>
        <taxon>Streptomyces</taxon>
    </lineage>
</organism>
<protein>
    <recommendedName>
        <fullName evidence="4">Aromatic ring-opening dioxygenase LigA</fullName>
    </recommendedName>
</protein>
<evidence type="ECO:0000256" key="1">
    <source>
        <dbReference type="SAM" id="SignalP"/>
    </source>
</evidence>
<evidence type="ECO:0000313" key="2">
    <source>
        <dbReference type="EMBL" id="KUO05544.1"/>
    </source>
</evidence>
<proteinExistence type="predicted"/>
<keyword evidence="1" id="KW-0732">Signal</keyword>
<name>A0A101U7J8_9ACTN</name>
<dbReference type="STRING" id="661399.AQJ67_05175"/>
<accession>A0A101U7J8</accession>
<evidence type="ECO:0000313" key="3">
    <source>
        <dbReference type="Proteomes" id="UP000053429"/>
    </source>
</evidence>
<comment type="caution">
    <text evidence="2">The sequence shown here is derived from an EMBL/GenBank/DDBJ whole genome shotgun (WGS) entry which is preliminary data.</text>
</comment>
<dbReference type="AlphaFoldDB" id="A0A101U7J8"/>
<dbReference type="EMBL" id="LMWY01000004">
    <property type="protein sequence ID" value="KUO05544.1"/>
    <property type="molecule type" value="Genomic_DNA"/>
</dbReference>
<keyword evidence="3" id="KW-1185">Reference proteome</keyword>
<dbReference type="Gene3D" id="3.40.50.1820">
    <property type="entry name" value="alpha/beta hydrolase"/>
    <property type="match status" value="1"/>
</dbReference>
<reference evidence="2 3" key="1">
    <citation type="submission" date="2015-10" db="EMBL/GenBank/DDBJ databases">
        <title>Draft genome sequence of Streptomyces caeruleatus NRRL B-24802, type strain for the species Streptomyces caeruleatus.</title>
        <authorList>
            <person name="Ruckert C."/>
            <person name="Winkler A."/>
            <person name="Kalinowski J."/>
            <person name="Kampfer P."/>
            <person name="Glaeser S."/>
        </authorList>
    </citation>
    <scope>NUCLEOTIDE SEQUENCE [LARGE SCALE GENOMIC DNA]</scope>
    <source>
        <strain evidence="2 3">NRRL B-24802</strain>
    </source>
</reference>
<feature type="chain" id="PRO_5007107701" description="Aromatic ring-opening dioxygenase LigA" evidence="1">
    <location>
        <begin position="29"/>
        <end position="460"/>
    </location>
</feature>
<dbReference type="InterPro" id="IPR029058">
    <property type="entry name" value="AB_hydrolase_fold"/>
</dbReference>
<evidence type="ECO:0008006" key="4">
    <source>
        <dbReference type="Google" id="ProtNLM"/>
    </source>
</evidence>
<dbReference type="Proteomes" id="UP000053429">
    <property type="component" value="Unassembled WGS sequence"/>
</dbReference>
<gene>
    <name evidence="2" type="ORF">AQJ67_05175</name>
</gene>
<sequence length="460" mass="49672">MRWDRRLSVLVACSVAAVLLSPVGPAAAQDDPDGSQPLPGYRVNNPPLAPMLVDGGFTRVVQGIHGHAAYDLEVPPKWNGELVMFAHGTREDTKELTVDLPPFGLREQLLRQGYAWAASSYTVNGYDAGSGVSSTHDLAEYAATELLGHRPTRTYITGGSMGGHVVARSLEEYSGYYDGALSLCGQLGDIRLFDYFLDANLAAQALAGVDAYLATEDYPTDALPLIKKRLGITDLQVGQDPTTVAGRQYQQMLTELSGGPRPGADEAMGIYVGAMLAAAPPPTPRTTKDTTQNITTRYQPTYPVDINKTVERVAPSSWARRNSMALNDVPRIVGKPNVPVMSLHDIGELFVPLSMEQSYAKKVAGNGQSDLLVQRGIRGALHCDFTEAEVGKAWKDLTSWVERRAAHGEDAARPAGDNFLSRKEVASMTFGCRFSDPNAPKGLSRDLFPTCPAADLPARR</sequence>
<dbReference type="SUPFAM" id="SSF53474">
    <property type="entry name" value="alpha/beta-Hydrolases"/>
    <property type="match status" value="1"/>
</dbReference>